<name>A0ABU7BHT3_9TELE</name>
<evidence type="ECO:0000256" key="3">
    <source>
        <dbReference type="ARBA" id="ARBA00023319"/>
    </source>
</evidence>
<dbReference type="InterPro" id="IPR050504">
    <property type="entry name" value="IgSF_BTN/MOG"/>
</dbReference>
<dbReference type="PROSITE" id="PS50835">
    <property type="entry name" value="IG_LIKE"/>
    <property type="match status" value="1"/>
</dbReference>
<evidence type="ECO:0000313" key="5">
    <source>
        <dbReference type="EMBL" id="MED6249635.1"/>
    </source>
</evidence>
<dbReference type="Gene3D" id="2.60.40.10">
    <property type="entry name" value="Immunoglobulins"/>
    <property type="match status" value="1"/>
</dbReference>
<dbReference type="Pfam" id="PF07686">
    <property type="entry name" value="V-set"/>
    <property type="match status" value="1"/>
</dbReference>
<gene>
    <name evidence="5" type="ORF">ATANTOWER_017338</name>
</gene>
<dbReference type="SUPFAM" id="SSF48726">
    <property type="entry name" value="Immunoglobulin"/>
    <property type="match status" value="1"/>
</dbReference>
<dbReference type="Proteomes" id="UP001345963">
    <property type="component" value="Unassembled WGS sequence"/>
</dbReference>
<feature type="domain" description="Ig-like" evidence="4">
    <location>
        <begin position="1"/>
        <end position="106"/>
    </location>
</feature>
<organism evidence="5 6">
    <name type="scientific">Ataeniobius toweri</name>
    <dbReference type="NCBI Taxonomy" id="208326"/>
    <lineage>
        <taxon>Eukaryota</taxon>
        <taxon>Metazoa</taxon>
        <taxon>Chordata</taxon>
        <taxon>Craniata</taxon>
        <taxon>Vertebrata</taxon>
        <taxon>Euteleostomi</taxon>
        <taxon>Actinopterygii</taxon>
        <taxon>Neopterygii</taxon>
        <taxon>Teleostei</taxon>
        <taxon>Neoteleostei</taxon>
        <taxon>Acanthomorphata</taxon>
        <taxon>Ovalentaria</taxon>
        <taxon>Atherinomorphae</taxon>
        <taxon>Cyprinodontiformes</taxon>
        <taxon>Goodeidae</taxon>
        <taxon>Ataeniobius</taxon>
    </lineage>
</organism>
<reference evidence="5 6" key="1">
    <citation type="submission" date="2021-07" db="EMBL/GenBank/DDBJ databases">
        <authorList>
            <person name="Palmer J.M."/>
        </authorList>
    </citation>
    <scope>NUCLEOTIDE SEQUENCE [LARGE SCALE GENOMIC DNA]</scope>
    <source>
        <strain evidence="5 6">AT_MEX2019</strain>
        <tissue evidence="5">Muscle</tissue>
    </source>
</reference>
<proteinExistence type="predicted"/>
<dbReference type="InterPro" id="IPR013783">
    <property type="entry name" value="Ig-like_fold"/>
</dbReference>
<dbReference type="SMART" id="SM00406">
    <property type="entry name" value="IGv"/>
    <property type="match status" value="1"/>
</dbReference>
<feature type="non-terminal residue" evidence="5">
    <location>
        <position position="1"/>
    </location>
</feature>
<dbReference type="PANTHER" id="PTHR24100">
    <property type="entry name" value="BUTYROPHILIN"/>
    <property type="match status" value="1"/>
</dbReference>
<keyword evidence="6" id="KW-1185">Reference proteome</keyword>
<dbReference type="InterPro" id="IPR007110">
    <property type="entry name" value="Ig-like_dom"/>
</dbReference>
<dbReference type="EMBL" id="JAHUTI010052758">
    <property type="protein sequence ID" value="MED6249635.1"/>
    <property type="molecule type" value="Genomic_DNA"/>
</dbReference>
<evidence type="ECO:0000313" key="6">
    <source>
        <dbReference type="Proteomes" id="UP001345963"/>
    </source>
</evidence>
<keyword evidence="3" id="KW-0393">Immunoglobulin domain</keyword>
<comment type="caution">
    <text evidence="5">The sequence shown here is derived from an EMBL/GenBank/DDBJ whole genome shotgun (WGS) entry which is preliminary data.</text>
</comment>
<dbReference type="InterPro" id="IPR036179">
    <property type="entry name" value="Ig-like_dom_sf"/>
</dbReference>
<comment type="subcellular location">
    <subcellularLocation>
        <location evidence="1">Membrane</location>
    </subcellularLocation>
</comment>
<evidence type="ECO:0000256" key="1">
    <source>
        <dbReference type="ARBA" id="ARBA00004370"/>
    </source>
</evidence>
<evidence type="ECO:0000259" key="4">
    <source>
        <dbReference type="PROSITE" id="PS50835"/>
    </source>
</evidence>
<accession>A0ABU7BHT3</accession>
<sequence>SQDSLTATVEVYTGAQSVVLPCQYTEELLELVTVKWSRFDLDPNIVHLRREGDDELAQNQLFSGRTSMIFDAQDSGNFSLTLREPQLSDSGDYICSLDEEMLSDVQLHVREWE</sequence>
<dbReference type="InterPro" id="IPR013106">
    <property type="entry name" value="Ig_V-set"/>
</dbReference>
<keyword evidence="2" id="KW-0472">Membrane</keyword>
<evidence type="ECO:0000256" key="2">
    <source>
        <dbReference type="ARBA" id="ARBA00023136"/>
    </source>
</evidence>
<protein>
    <recommendedName>
        <fullName evidence="4">Ig-like domain-containing protein</fullName>
    </recommendedName>
</protein>